<evidence type="ECO:0000313" key="9">
    <source>
        <dbReference type="Proteomes" id="UP000225548"/>
    </source>
</evidence>
<dbReference type="SUPFAM" id="SSF53850">
    <property type="entry name" value="Periplasmic binding protein-like II"/>
    <property type="match status" value="1"/>
</dbReference>
<gene>
    <name evidence="8" type="ORF">ATL42_2264</name>
</gene>
<evidence type="ECO:0000256" key="7">
    <source>
        <dbReference type="SAM" id="SignalP"/>
    </source>
</evidence>
<dbReference type="InterPro" id="IPR004872">
    <property type="entry name" value="Lipoprotein_NlpA"/>
</dbReference>
<dbReference type="Proteomes" id="UP000225548">
    <property type="component" value="Unassembled WGS sequence"/>
</dbReference>
<keyword evidence="3 7" id="KW-0732">Signal</keyword>
<evidence type="ECO:0000256" key="3">
    <source>
        <dbReference type="ARBA" id="ARBA00022729"/>
    </source>
</evidence>
<feature type="chain" id="PRO_5038610785" evidence="7">
    <location>
        <begin position="29"/>
        <end position="299"/>
    </location>
</feature>
<proteinExistence type="inferred from homology"/>
<dbReference type="Gene3D" id="3.40.190.10">
    <property type="entry name" value="Periplasmic binding protein-like II"/>
    <property type="match status" value="2"/>
</dbReference>
<dbReference type="PANTHER" id="PTHR30429">
    <property type="entry name" value="D-METHIONINE-BINDING LIPOPROTEIN METQ"/>
    <property type="match status" value="1"/>
</dbReference>
<accession>A0A2A9E5N3</accession>
<evidence type="ECO:0000256" key="2">
    <source>
        <dbReference type="ARBA" id="ARBA00008973"/>
    </source>
</evidence>
<keyword evidence="5" id="KW-0564">Palmitate</keyword>
<name>A0A2A9E5N3_9MICO</name>
<evidence type="ECO:0000256" key="4">
    <source>
        <dbReference type="ARBA" id="ARBA00023136"/>
    </source>
</evidence>
<keyword evidence="9" id="KW-1185">Reference proteome</keyword>
<dbReference type="PANTHER" id="PTHR30429:SF3">
    <property type="entry name" value="LIPOPROTEIN"/>
    <property type="match status" value="1"/>
</dbReference>
<evidence type="ECO:0000256" key="1">
    <source>
        <dbReference type="ARBA" id="ARBA00004635"/>
    </source>
</evidence>
<keyword evidence="6" id="KW-0449">Lipoprotein</keyword>
<dbReference type="OrthoDB" id="9812878at2"/>
<dbReference type="GO" id="GO:0016020">
    <property type="term" value="C:membrane"/>
    <property type="evidence" value="ECO:0007669"/>
    <property type="project" value="UniProtKB-SubCell"/>
</dbReference>
<organism evidence="8 9">
    <name type="scientific">Sanguibacter antarcticus</name>
    <dbReference type="NCBI Taxonomy" id="372484"/>
    <lineage>
        <taxon>Bacteria</taxon>
        <taxon>Bacillati</taxon>
        <taxon>Actinomycetota</taxon>
        <taxon>Actinomycetes</taxon>
        <taxon>Micrococcales</taxon>
        <taxon>Sanguibacteraceae</taxon>
        <taxon>Sanguibacter</taxon>
    </lineage>
</organism>
<dbReference type="Pfam" id="PF03180">
    <property type="entry name" value="Lipoprotein_9"/>
    <property type="match status" value="1"/>
</dbReference>
<comment type="similarity">
    <text evidence="2">Belongs to the NlpA lipoprotein family.</text>
</comment>
<keyword evidence="4" id="KW-0472">Membrane</keyword>
<comment type="caution">
    <text evidence="8">The sequence shown here is derived from an EMBL/GenBank/DDBJ whole genome shotgun (WGS) entry which is preliminary data.</text>
</comment>
<dbReference type="RefSeq" id="WP_098455404.1">
    <property type="nucleotide sequence ID" value="NZ_PDJG01000001.1"/>
</dbReference>
<dbReference type="PROSITE" id="PS51257">
    <property type="entry name" value="PROKAR_LIPOPROTEIN"/>
    <property type="match status" value="1"/>
</dbReference>
<dbReference type="AlphaFoldDB" id="A0A2A9E5N3"/>
<evidence type="ECO:0000256" key="6">
    <source>
        <dbReference type="ARBA" id="ARBA00023288"/>
    </source>
</evidence>
<dbReference type="EMBL" id="PDJG01000001">
    <property type="protein sequence ID" value="PFG34357.1"/>
    <property type="molecule type" value="Genomic_DNA"/>
</dbReference>
<feature type="signal peptide" evidence="7">
    <location>
        <begin position="1"/>
        <end position="28"/>
    </location>
</feature>
<evidence type="ECO:0000256" key="5">
    <source>
        <dbReference type="ARBA" id="ARBA00023139"/>
    </source>
</evidence>
<reference evidence="8 9" key="1">
    <citation type="submission" date="2017-10" db="EMBL/GenBank/DDBJ databases">
        <title>Sequencing the genomes of 1000 actinobacteria strains.</title>
        <authorList>
            <person name="Klenk H.-P."/>
        </authorList>
    </citation>
    <scope>NUCLEOTIDE SEQUENCE [LARGE SCALE GENOMIC DNA]</scope>
    <source>
        <strain evidence="8 9">DSM 18966</strain>
    </source>
</reference>
<protein>
    <submittedName>
        <fullName evidence="8">D-methionine transport system substrate-binding protein</fullName>
    </submittedName>
</protein>
<evidence type="ECO:0000313" key="8">
    <source>
        <dbReference type="EMBL" id="PFG34357.1"/>
    </source>
</evidence>
<comment type="subcellular location">
    <subcellularLocation>
        <location evidence="1">Membrane</location>
        <topology evidence="1">Lipid-anchor</topology>
    </subcellularLocation>
</comment>
<sequence>MTRTNRFPRAFSALAVAGALALGLSACGADEQETGTGDTDAPIKIGVVNSADDQWTIFQEKAEAAGIAVDVIDLGDYTLPNPALTQGELDLNQFQHLQFLAEYNVNSDEDLTPIGATAVYPLSLFSTKHDSVDDIPEGAEIAIPNDPTNLARALLVLQEAGLIELADGGSSSSTEADVLDSSRVSVIPVDATQTATNLESIDGAVVNNDFIKDASLDPENALFSDNAESEGALPYINVWVSRAEDKDNETFHELVEISHDAEVEAALQEAAGGSAFIANQDEAELADILAGIEDSLRNG</sequence>